<dbReference type="InterPro" id="IPR002486">
    <property type="entry name" value="Col_cuticle_N"/>
</dbReference>
<proteinExistence type="predicted"/>
<feature type="region of interest" description="Disordered" evidence="2">
    <location>
        <begin position="173"/>
        <end position="205"/>
    </location>
</feature>
<dbReference type="PANTHER" id="PTHR24637">
    <property type="entry name" value="COLLAGEN"/>
    <property type="match status" value="1"/>
</dbReference>
<dbReference type="AlphaFoldDB" id="A0A498SC51"/>
<feature type="compositionally biased region" description="Low complexity" evidence="2">
    <location>
        <begin position="235"/>
        <end position="256"/>
    </location>
</feature>
<name>A0A498SC51_ACAVI</name>
<keyword evidence="3" id="KW-0812">Transmembrane</keyword>
<dbReference type="OrthoDB" id="5870983at2759"/>
<feature type="region of interest" description="Disordered" evidence="2">
    <location>
        <begin position="226"/>
        <end position="362"/>
    </location>
</feature>
<reference evidence="5" key="1">
    <citation type="submission" date="2018-08" db="EMBL/GenBank/DDBJ databases">
        <authorList>
            <person name="Laetsch R D."/>
            <person name="Stevens L."/>
            <person name="Kumar S."/>
            <person name="Blaxter L. M."/>
        </authorList>
    </citation>
    <scope>NUCLEOTIDE SEQUENCE [LARGE SCALE GENOMIC DNA]</scope>
</reference>
<evidence type="ECO:0000256" key="1">
    <source>
        <dbReference type="ARBA" id="ARBA00022737"/>
    </source>
</evidence>
<evidence type="ECO:0000256" key="3">
    <source>
        <dbReference type="SAM" id="Phobius"/>
    </source>
</evidence>
<dbReference type="SMART" id="SM01088">
    <property type="entry name" value="Col_cuticle_N"/>
    <property type="match status" value="1"/>
</dbReference>
<sequence>MIVRENRRLEMESLKRVTFFSTAVSTFSILTAITIIPMIYNYVQHIESGLQSEIDFCKHRSNDLWERYFITEGIVNVKGRNKRGAYIRRSGKSSNRQLSLKTRAAESHSEEWQNDNGGYGARARSNPNNRGRYGFSGEKISEELSQSEEIESGNGYMDGMGCCSCKIGPPGSMGPPGLRGRDGKDGKPGPRGPPGMDANAELPGMDAPQYANDFCFRCLPGLPGPIGPPGPKGPNGPAGAPGEPGAAALPGPAGAQGPPGPVGNPGPPGPCGQPGAPGEITGVDGPLGPPGLPGPKGPPGPMGEKGIEGKKGPPGPQGPPGKKGKDGRAGKEGEAGSQGVAGEGGVTGSCDHCPIPRTPPGY</sequence>
<feature type="domain" description="Nematode cuticle collagen N-terminal" evidence="4">
    <location>
        <begin position="16"/>
        <end position="68"/>
    </location>
</feature>
<evidence type="ECO:0000256" key="2">
    <source>
        <dbReference type="SAM" id="MobiDB-lite"/>
    </source>
</evidence>
<evidence type="ECO:0000313" key="6">
    <source>
        <dbReference type="Proteomes" id="UP000276991"/>
    </source>
</evidence>
<keyword evidence="3" id="KW-0472">Membrane</keyword>
<dbReference type="STRING" id="6277.A0A498SC51"/>
<feature type="compositionally biased region" description="Basic and acidic residues" evidence="2">
    <location>
        <begin position="179"/>
        <end position="188"/>
    </location>
</feature>
<dbReference type="EMBL" id="UPTC01000414">
    <property type="protein sequence ID" value="VBB28488.1"/>
    <property type="molecule type" value="Genomic_DNA"/>
</dbReference>
<organism evidence="5 6">
    <name type="scientific">Acanthocheilonema viteae</name>
    <name type="common">Filarial nematode worm</name>
    <name type="synonym">Dipetalonema viteae</name>
    <dbReference type="NCBI Taxonomy" id="6277"/>
    <lineage>
        <taxon>Eukaryota</taxon>
        <taxon>Metazoa</taxon>
        <taxon>Ecdysozoa</taxon>
        <taxon>Nematoda</taxon>
        <taxon>Chromadorea</taxon>
        <taxon>Rhabditida</taxon>
        <taxon>Spirurina</taxon>
        <taxon>Spiruromorpha</taxon>
        <taxon>Filarioidea</taxon>
        <taxon>Onchocercidae</taxon>
        <taxon>Acanthocheilonema</taxon>
    </lineage>
</organism>
<dbReference type="GO" id="GO:0042302">
    <property type="term" value="F:structural constituent of cuticle"/>
    <property type="evidence" value="ECO:0007669"/>
    <property type="project" value="InterPro"/>
</dbReference>
<keyword evidence="3" id="KW-1133">Transmembrane helix</keyword>
<feature type="region of interest" description="Disordered" evidence="2">
    <location>
        <begin position="90"/>
        <end position="146"/>
    </location>
</feature>
<accession>A0A498SC51</accession>
<dbReference type="InterPro" id="IPR008160">
    <property type="entry name" value="Collagen"/>
</dbReference>
<feature type="compositionally biased region" description="Pro residues" evidence="2">
    <location>
        <begin position="287"/>
        <end position="301"/>
    </location>
</feature>
<dbReference type="Proteomes" id="UP000276991">
    <property type="component" value="Unassembled WGS sequence"/>
</dbReference>
<keyword evidence="6" id="KW-1185">Reference proteome</keyword>
<gene>
    <name evidence="5" type="ORF">NAV_LOCUS3318</name>
</gene>
<feature type="compositionally biased region" description="Basic and acidic residues" evidence="2">
    <location>
        <begin position="323"/>
        <end position="334"/>
    </location>
</feature>
<feature type="compositionally biased region" description="Pro residues" evidence="2">
    <location>
        <begin position="258"/>
        <end position="271"/>
    </location>
</feature>
<evidence type="ECO:0000259" key="4">
    <source>
        <dbReference type="SMART" id="SM01088"/>
    </source>
</evidence>
<dbReference type="PANTHER" id="PTHR24637:SF377">
    <property type="entry name" value="COLLAGEN TYPE IX ALPHA 1 CHAIN"/>
    <property type="match status" value="1"/>
</dbReference>
<keyword evidence="1" id="KW-0677">Repeat</keyword>
<protein>
    <recommendedName>
        <fullName evidence="4">Nematode cuticle collagen N-terminal domain-containing protein</fullName>
    </recommendedName>
</protein>
<evidence type="ECO:0000313" key="5">
    <source>
        <dbReference type="EMBL" id="VBB28488.1"/>
    </source>
</evidence>
<dbReference type="Pfam" id="PF01391">
    <property type="entry name" value="Collagen"/>
    <property type="match status" value="2"/>
</dbReference>
<dbReference type="Pfam" id="PF01484">
    <property type="entry name" value="Col_cuticle_N"/>
    <property type="match status" value="1"/>
</dbReference>
<feature type="transmembrane region" description="Helical" evidence="3">
    <location>
        <begin position="20"/>
        <end position="43"/>
    </location>
</feature>